<keyword evidence="3" id="KW-1185">Reference proteome</keyword>
<feature type="region of interest" description="Disordered" evidence="1">
    <location>
        <begin position="93"/>
        <end position="114"/>
    </location>
</feature>
<feature type="compositionally biased region" description="Low complexity" evidence="1">
    <location>
        <begin position="43"/>
        <end position="53"/>
    </location>
</feature>
<dbReference type="GO" id="GO:0005886">
    <property type="term" value="C:plasma membrane"/>
    <property type="evidence" value="ECO:0007669"/>
    <property type="project" value="EnsemblProtists"/>
</dbReference>
<feature type="compositionally biased region" description="Polar residues" evidence="1">
    <location>
        <begin position="893"/>
        <end position="902"/>
    </location>
</feature>
<feature type="compositionally biased region" description="Polar residues" evidence="1">
    <location>
        <begin position="861"/>
        <end position="870"/>
    </location>
</feature>
<dbReference type="GO" id="GO:0046579">
    <property type="term" value="P:positive regulation of Ras protein signal transduction"/>
    <property type="evidence" value="ECO:0007669"/>
    <property type="project" value="EnsemblProtists"/>
</dbReference>
<evidence type="ECO:0000313" key="3">
    <source>
        <dbReference type="Proteomes" id="UP000007797"/>
    </source>
</evidence>
<feature type="compositionally biased region" description="Polar residues" evidence="1">
    <location>
        <begin position="762"/>
        <end position="799"/>
    </location>
</feature>
<dbReference type="RefSeq" id="XP_004356017.1">
    <property type="nucleotide sequence ID" value="XM_004355964.1"/>
</dbReference>
<dbReference type="GeneID" id="14868738"/>
<gene>
    <name evidence="2" type="ORF">DFA_08529</name>
</gene>
<dbReference type="GO" id="GO:0031252">
    <property type="term" value="C:cell leading edge"/>
    <property type="evidence" value="ECO:0007669"/>
    <property type="project" value="EnsemblProtists"/>
</dbReference>
<dbReference type="GO" id="GO:0030295">
    <property type="term" value="F:protein kinase activator activity"/>
    <property type="evidence" value="ECO:0007669"/>
    <property type="project" value="EnsemblProtists"/>
</dbReference>
<dbReference type="KEGG" id="dfa:DFA_08529"/>
<dbReference type="OrthoDB" id="18066at2759"/>
<evidence type="ECO:0000256" key="1">
    <source>
        <dbReference type="SAM" id="MobiDB-lite"/>
    </source>
</evidence>
<feature type="compositionally biased region" description="Low complexity" evidence="1">
    <location>
        <begin position="871"/>
        <end position="892"/>
    </location>
</feature>
<feature type="compositionally biased region" description="Polar residues" evidence="1">
    <location>
        <begin position="264"/>
        <end position="299"/>
    </location>
</feature>
<feature type="region of interest" description="Disordered" evidence="1">
    <location>
        <begin position="163"/>
        <end position="313"/>
    </location>
</feature>
<dbReference type="InterPro" id="IPR037474">
    <property type="entry name" value="ScaA"/>
</dbReference>
<dbReference type="PANTHER" id="PTHR37516:SF1">
    <property type="entry name" value="SCA1 COMPLEX SCAFFOLD PROTEIN SCAA"/>
    <property type="match status" value="1"/>
</dbReference>
<organism evidence="2 3">
    <name type="scientific">Cavenderia fasciculata</name>
    <name type="common">Slime mold</name>
    <name type="synonym">Dictyostelium fasciculatum</name>
    <dbReference type="NCBI Taxonomy" id="261658"/>
    <lineage>
        <taxon>Eukaryota</taxon>
        <taxon>Amoebozoa</taxon>
        <taxon>Evosea</taxon>
        <taxon>Eumycetozoa</taxon>
        <taxon>Dictyostelia</taxon>
        <taxon>Acytosteliales</taxon>
        <taxon>Cavenderiaceae</taxon>
        <taxon>Cavenderia</taxon>
    </lineage>
</organism>
<protein>
    <submittedName>
        <fullName evidence="2">Armadillo-like helical domain-containing protein</fullName>
    </submittedName>
</protein>
<feature type="compositionally biased region" description="Gly residues" evidence="1">
    <location>
        <begin position="381"/>
        <end position="390"/>
    </location>
</feature>
<dbReference type="GO" id="GO:0031152">
    <property type="term" value="P:aggregation involved in sorocarp development"/>
    <property type="evidence" value="ECO:0007669"/>
    <property type="project" value="EnsemblProtists"/>
</dbReference>
<feature type="compositionally biased region" description="Polar residues" evidence="1">
    <location>
        <begin position="178"/>
        <end position="191"/>
    </location>
</feature>
<feature type="compositionally biased region" description="Polar residues" evidence="1">
    <location>
        <begin position="840"/>
        <end position="849"/>
    </location>
</feature>
<reference evidence="3" key="1">
    <citation type="journal article" date="2011" name="Genome Res.">
        <title>Phylogeny-wide analysis of social amoeba genomes highlights ancient origins for complex intercellular communication.</title>
        <authorList>
            <person name="Heidel A.J."/>
            <person name="Lawal H.M."/>
            <person name="Felder M."/>
            <person name="Schilde C."/>
            <person name="Helps N.R."/>
            <person name="Tunggal B."/>
            <person name="Rivero F."/>
            <person name="John U."/>
            <person name="Schleicher M."/>
            <person name="Eichinger L."/>
            <person name="Platzer M."/>
            <person name="Noegel A.A."/>
            <person name="Schaap P."/>
            <person name="Gloeckner G."/>
        </authorList>
    </citation>
    <scope>NUCLEOTIDE SEQUENCE [LARGE SCALE GENOMIC DNA]</scope>
    <source>
        <strain evidence="3">SH3</strain>
    </source>
</reference>
<evidence type="ECO:0000313" key="2">
    <source>
        <dbReference type="EMBL" id="EGG17533.1"/>
    </source>
</evidence>
<dbReference type="GO" id="GO:0005829">
    <property type="term" value="C:cytosol"/>
    <property type="evidence" value="ECO:0007669"/>
    <property type="project" value="EnsemblProtists"/>
</dbReference>
<feature type="region of interest" description="Disordered" evidence="1">
    <location>
        <begin position="22"/>
        <end position="57"/>
    </location>
</feature>
<feature type="compositionally biased region" description="Low complexity" evidence="1">
    <location>
        <begin position="245"/>
        <end position="262"/>
    </location>
</feature>
<feature type="compositionally biased region" description="Low complexity" evidence="1">
    <location>
        <begin position="747"/>
        <end position="761"/>
    </location>
</feature>
<feature type="compositionally biased region" description="Polar residues" evidence="1">
    <location>
        <begin position="229"/>
        <end position="241"/>
    </location>
</feature>
<sequence>MFVRFNEQKCCVCLVRDNGGEYTGPEVSNIQSPPTTPRRDRSSSIASNSSTSSVGGITFDDEDSKIPVYLGSDGTLYNKYYIAVKILGIPGGNDEQPSGATPNNNRPKPFTGTDSIFTSFPSEHGGFDNYFDYEQSVLDWNSQVGNALNNIKLPIAMGRTYSRPRITQGNDRIRKNSEASNDDSFSTNDNASDPAGDTHPHHGSSGGGGDNESKHSDGAPTIGLDSRSRSGSDASTGSFEGSGQIGLDGSSPIDGSPSSGSLTGLVNGTRSRSNSSTYFDPRINRSNSLSPKQSLQSRLGDSGDFKLGRGGSVMSMDEDRWTLSKDPWEAQLILQEPVPEFYNSFEEYEFAMRNWAIEVIIKTPVLPPHANQLGQLPNGGNNSGGSGGSNSSGDQASNSKQGGAGGADGDAASGHKHAAASRSLNAVGTDGLLDIDIKQWIVRSGLIDMTPEEQRVAEQHLDVIDRLFKATFGNGGRFFDSVALKEDKQWQKMPNGEGKINLIDTFDKWYRRKLNWHRNSLANYKGGIWSVHLLMPAIPTGWKESNVRKQALLPPLPIRALRRTDIQSEADGKRVDTTIVSPAMPMDYTKILKPNMNIQYILGFYESPSVSTTSPFAPTASISAEETRQYIKIARLYDRRLVHSYRFDTFYSWSKYPQAAGLPNTNQPPDVLAMLQSQKQDVEAILIQQPFEFSSILALVNTASVYLDKFQECFDFDTSVGIAAHYAVALPPIVTQIVAPTSPASPGGATTQSSLGQSTSSMANPNAINNTGSAIGNMSGSSPNPMGTPTKQYSNTPNSPHHLLASPPSRSGSIGSFTFGSPASNKILLSPSSHNPSLLANMSNSSTGVESPRPSHHSRMEQVQQQENKLTSGVGSSGSPSQSTGGSPRSTTATSPLFNTLTSGSGSSSPYTTNFYNYISSHTFPEILTIFEKVNSPLAHAKLSSLVLACLASDKGSLLIENIQSLYRIAQATTYFDVVPLDLYPYPTHFNLVMTSQIAKGPTQEVVRLVFMYYYLNIIHERVQFYSSNPSVISCINSSKKETAERIGNQIQSDKELLSNIFRALGRKSSTISHCFLFVLVQLMRMTDCPSVISFLKLKDSILPHLRDLCNSKFLHSQFAAKRVFSILQEDGWKEFLYAEYSEKDALISDLMFAKELTPSKLKISISKAGSAHQNSSTTTFSNKGSLLSDLALNMCISTLDGINSSAQIPSVRFLLNDQLFLQIYNNIKSSGKTGDRNLENLSRLFAYICKTAVRFSMIKKSDQIKINKKSTTEQEILISPPFMFELLSLVTTSSNEKPIVKNYMLESLRHLLKQPELFEILKKEANLYNKLLIVSCREGKYPEFNRNSWRLFFQIIRLHPGHIEFLEKSKYLSQFIDIINTNAGPVVLSNSLHYLTKLFALVHYENRRATLWKGSVSDSKHTEKDVKTLRDFFTERHMFIKIHMVYRRYVESFPGRPFVHLVNLYQAISTLPICQKLLKDTTKTSDYKEGFAKISKWFKDESTPTK</sequence>
<dbReference type="GO" id="GO:1905742">
    <property type="term" value="C:Ras guanyl-nucleotide exchange factor complex"/>
    <property type="evidence" value="ECO:0007669"/>
    <property type="project" value="EnsemblProtists"/>
</dbReference>
<dbReference type="GO" id="GO:0043327">
    <property type="term" value="P:chemotaxis to cAMP"/>
    <property type="evidence" value="ECO:0007669"/>
    <property type="project" value="EnsemblProtists"/>
</dbReference>
<feature type="region of interest" description="Disordered" evidence="1">
    <location>
        <begin position="371"/>
        <end position="416"/>
    </location>
</feature>
<accession>F4Q2R6</accession>
<name>F4Q2R6_CACFS</name>
<dbReference type="OMA" id="YEFAMRN"/>
<feature type="compositionally biased region" description="Polar residues" evidence="1">
    <location>
        <begin position="95"/>
        <end position="114"/>
    </location>
</feature>
<dbReference type="PANTHER" id="PTHR37516">
    <property type="entry name" value="SCA1 COMPLEX SCAFFOLD PROTEIN SCAA"/>
    <property type="match status" value="1"/>
</dbReference>
<dbReference type="Proteomes" id="UP000007797">
    <property type="component" value="Unassembled WGS sequence"/>
</dbReference>
<dbReference type="GO" id="GO:1904515">
    <property type="term" value="P:positive regulation of TORC2 signaling"/>
    <property type="evidence" value="ECO:0007669"/>
    <property type="project" value="EnsemblProtists"/>
</dbReference>
<dbReference type="EMBL" id="GL883021">
    <property type="protein sequence ID" value="EGG17533.1"/>
    <property type="molecule type" value="Genomic_DNA"/>
</dbReference>
<proteinExistence type="predicted"/>
<feature type="region of interest" description="Disordered" evidence="1">
    <location>
        <begin position="742"/>
        <end position="908"/>
    </location>
</feature>
<feature type="compositionally biased region" description="Polar residues" evidence="1">
    <location>
        <begin position="808"/>
        <end position="824"/>
    </location>
</feature>
<feature type="compositionally biased region" description="Low complexity" evidence="1">
    <location>
        <begin position="828"/>
        <end position="839"/>
    </location>
</feature>